<dbReference type="Proteomes" id="UP000498740">
    <property type="component" value="Unassembled WGS sequence"/>
</dbReference>
<proteinExistence type="predicted"/>
<sequence length="95" mass="10465">MGRAARPAPPLSHHPEVPSDLRDHIDRLPFPALLEGPDFGIIAYNRRAARACPWTTRPGANVLVDLLLPGPGRECPRLAELQPPKLQWGRVVPVI</sequence>
<feature type="region of interest" description="Disordered" evidence="1">
    <location>
        <begin position="1"/>
        <end position="22"/>
    </location>
</feature>
<name>A0A7J0D756_STRMI</name>
<evidence type="ECO:0000256" key="1">
    <source>
        <dbReference type="SAM" id="MobiDB-lite"/>
    </source>
</evidence>
<dbReference type="EMBL" id="BLWD01000003">
    <property type="protein sequence ID" value="GFN09927.1"/>
    <property type="molecule type" value="Genomic_DNA"/>
</dbReference>
<feature type="compositionally biased region" description="Basic and acidic residues" evidence="1">
    <location>
        <begin position="13"/>
        <end position="22"/>
    </location>
</feature>
<evidence type="ECO:0000313" key="3">
    <source>
        <dbReference type="Proteomes" id="UP000498740"/>
    </source>
</evidence>
<evidence type="ECO:0000313" key="2">
    <source>
        <dbReference type="EMBL" id="GFN09927.1"/>
    </source>
</evidence>
<comment type="caution">
    <text evidence="2">The sequence shown here is derived from an EMBL/GenBank/DDBJ whole genome shotgun (WGS) entry which is preliminary data.</text>
</comment>
<gene>
    <name evidence="2" type="ORF">Smic_84830</name>
</gene>
<organism evidence="2 3">
    <name type="scientific">Streptomyces microflavus</name>
    <name type="common">Streptomyces lipmanii</name>
    <dbReference type="NCBI Taxonomy" id="1919"/>
    <lineage>
        <taxon>Bacteria</taxon>
        <taxon>Bacillati</taxon>
        <taxon>Actinomycetota</taxon>
        <taxon>Actinomycetes</taxon>
        <taxon>Kitasatosporales</taxon>
        <taxon>Streptomycetaceae</taxon>
        <taxon>Streptomyces</taxon>
    </lineage>
</organism>
<accession>A0A7J0D756</accession>
<dbReference type="AlphaFoldDB" id="A0A7J0D756"/>
<evidence type="ECO:0008006" key="4">
    <source>
        <dbReference type="Google" id="ProtNLM"/>
    </source>
</evidence>
<reference evidence="2 3" key="1">
    <citation type="submission" date="2020-05" db="EMBL/GenBank/DDBJ databases">
        <title>Whole genome shotgun sequence of Streptomyces microflavus NBRC 13062.</title>
        <authorList>
            <person name="Komaki H."/>
            <person name="Tamura T."/>
        </authorList>
    </citation>
    <scope>NUCLEOTIDE SEQUENCE [LARGE SCALE GENOMIC DNA]</scope>
    <source>
        <strain evidence="2 3">NBRC 13062</strain>
    </source>
</reference>
<protein>
    <recommendedName>
        <fullName evidence="4">MmyB-like transcription regulator ligand binding domain-containing protein</fullName>
    </recommendedName>
</protein>